<evidence type="ECO:0000256" key="4">
    <source>
        <dbReference type="ARBA" id="ARBA00022737"/>
    </source>
</evidence>
<dbReference type="RefSeq" id="WP_172239137.1">
    <property type="nucleotide sequence ID" value="NZ_JABFDP010000021.1"/>
</dbReference>
<keyword evidence="6 9" id="KW-0067">ATP-binding</keyword>
<dbReference type="PROSITE" id="PS00211">
    <property type="entry name" value="ABC_TRANSPORTER_1"/>
    <property type="match status" value="1"/>
</dbReference>
<feature type="domain" description="ABC transporter" evidence="8">
    <location>
        <begin position="253"/>
        <end position="501"/>
    </location>
</feature>
<dbReference type="EMBL" id="JAFCLK010000018">
    <property type="protein sequence ID" value="MBR1138060.1"/>
    <property type="molecule type" value="Genomic_DNA"/>
</dbReference>
<organism evidence="9 10">
    <name type="scientific">Bradyrhizobium denitrificans</name>
    <dbReference type="NCBI Taxonomy" id="2734912"/>
    <lineage>
        <taxon>Bacteria</taxon>
        <taxon>Pseudomonadati</taxon>
        <taxon>Pseudomonadota</taxon>
        <taxon>Alphaproteobacteria</taxon>
        <taxon>Hyphomicrobiales</taxon>
        <taxon>Nitrobacteraceae</taxon>
        <taxon>Bradyrhizobium</taxon>
    </lineage>
</organism>
<evidence type="ECO:0000256" key="6">
    <source>
        <dbReference type="ARBA" id="ARBA00022840"/>
    </source>
</evidence>
<dbReference type="Pfam" id="PF00005">
    <property type="entry name" value="ABC_tran"/>
    <property type="match status" value="2"/>
</dbReference>
<sequence length="505" mass="54188">MSSVAAPLVEMTGISKEFPGVKALSGVHLKVERGEVHVLFGENGAGKSTLISILSGVFRPTSGAIRIAGDEVSFHSVHDAAKAGIGTVFQEFSLVPTLPVFENLYLGRELMRGPLTDRRAMLAGAQRLFAELDFDIDVTRPASSLSRAQQQMVEIAKAFLSNARVLILDEPTASLTERETERLFSFIGKAAASGVGIIYISHRIQEFQKIADRISILRDGRLIATVPARETSERVLIELMTGRAVDQVYPKIARRADGPVIMTLEGLRTAGVHGASLEVRAGEVLGCAGLVGSGKSRIWRAAMGLQPLQSGRITLKGRDVTGAATRALLNDGVFFLPSDRKSEGLQMTATARGNIELSLLDRADVAGPLGFVRPRRSRALTDAIGDKVGIARPAMDRAVSKLSGGNQQKVLFGKGFGDDRDVYIFDEPTVGVDMGTRMALYQLIKDIAEAGKAVVVISSDLPEVMNLSHRLLVFAKGRIAAELSGSAIDEENVLKHFFAETEGSA</sequence>
<dbReference type="InterPro" id="IPR003593">
    <property type="entry name" value="AAA+_ATPase"/>
</dbReference>
<keyword evidence="4" id="KW-0677">Repeat</keyword>
<evidence type="ECO:0000256" key="3">
    <source>
        <dbReference type="ARBA" id="ARBA00022597"/>
    </source>
</evidence>
<dbReference type="InterPro" id="IPR027417">
    <property type="entry name" value="P-loop_NTPase"/>
</dbReference>
<keyword evidence="3" id="KW-0762">Sugar transport</keyword>
<accession>A0ABS5G9Q5</accession>
<evidence type="ECO:0000313" key="10">
    <source>
        <dbReference type="Proteomes" id="UP001314635"/>
    </source>
</evidence>
<dbReference type="InterPro" id="IPR003439">
    <property type="entry name" value="ABC_transporter-like_ATP-bd"/>
</dbReference>
<name>A0ABS5G9Q5_9BRAD</name>
<comment type="similarity">
    <text evidence="1">Belongs to the ABC transporter superfamily.</text>
</comment>
<proteinExistence type="inferred from homology"/>
<comment type="function">
    <text evidence="7">Involved in beta-(1--&gt;2)glucan export. Transmembrane domains (TMD) form a pore in the inner membrane and the ATP-binding domain (NBD) is responsible for energy generation.</text>
</comment>
<evidence type="ECO:0000256" key="1">
    <source>
        <dbReference type="ARBA" id="ARBA00005417"/>
    </source>
</evidence>
<dbReference type="SMART" id="SM00382">
    <property type="entry name" value="AAA"/>
    <property type="match status" value="2"/>
</dbReference>
<protein>
    <submittedName>
        <fullName evidence="9">Sugar ABC transporter ATP-binding protein</fullName>
    </submittedName>
</protein>
<dbReference type="PANTHER" id="PTHR43790">
    <property type="entry name" value="CARBOHYDRATE TRANSPORT ATP-BINDING PROTEIN MG119-RELATED"/>
    <property type="match status" value="1"/>
</dbReference>
<dbReference type="CDD" id="cd03215">
    <property type="entry name" value="ABC_Carb_Monos_II"/>
    <property type="match status" value="1"/>
</dbReference>
<dbReference type="InterPro" id="IPR050107">
    <property type="entry name" value="ABC_carbohydrate_import_ATPase"/>
</dbReference>
<evidence type="ECO:0000259" key="8">
    <source>
        <dbReference type="PROSITE" id="PS50893"/>
    </source>
</evidence>
<evidence type="ECO:0000256" key="7">
    <source>
        <dbReference type="ARBA" id="ARBA00024722"/>
    </source>
</evidence>
<dbReference type="PROSITE" id="PS50893">
    <property type="entry name" value="ABC_TRANSPORTER_2"/>
    <property type="match status" value="2"/>
</dbReference>
<keyword evidence="2" id="KW-0813">Transport</keyword>
<dbReference type="CDD" id="cd03216">
    <property type="entry name" value="ABC_Carb_Monos_I"/>
    <property type="match status" value="1"/>
</dbReference>
<evidence type="ECO:0000313" key="9">
    <source>
        <dbReference type="EMBL" id="MBR1138060.1"/>
    </source>
</evidence>
<gene>
    <name evidence="9" type="ORF">JQ619_20005</name>
</gene>
<dbReference type="SUPFAM" id="SSF52540">
    <property type="entry name" value="P-loop containing nucleoside triphosphate hydrolases"/>
    <property type="match status" value="2"/>
</dbReference>
<reference evidence="10" key="1">
    <citation type="journal article" date="2021" name="ISME J.">
        <title>Evolutionary origin and ecological implication of a unique nif island in free-living Bradyrhizobium lineages.</title>
        <authorList>
            <person name="Tao J."/>
        </authorList>
    </citation>
    <scope>NUCLEOTIDE SEQUENCE [LARGE SCALE GENOMIC DNA]</scope>
    <source>
        <strain evidence="10">SZCCT0094</strain>
    </source>
</reference>
<dbReference type="Proteomes" id="UP001314635">
    <property type="component" value="Unassembled WGS sequence"/>
</dbReference>
<dbReference type="PANTHER" id="PTHR43790:SF9">
    <property type="entry name" value="GALACTOFURANOSE TRANSPORTER ATP-BINDING PROTEIN YTFR"/>
    <property type="match status" value="1"/>
</dbReference>
<dbReference type="InterPro" id="IPR017871">
    <property type="entry name" value="ABC_transporter-like_CS"/>
</dbReference>
<feature type="domain" description="ABC transporter" evidence="8">
    <location>
        <begin position="9"/>
        <end position="244"/>
    </location>
</feature>
<comment type="caution">
    <text evidence="9">The sequence shown here is derived from an EMBL/GenBank/DDBJ whole genome shotgun (WGS) entry which is preliminary data.</text>
</comment>
<keyword evidence="5" id="KW-0547">Nucleotide-binding</keyword>
<evidence type="ECO:0000256" key="2">
    <source>
        <dbReference type="ARBA" id="ARBA00022448"/>
    </source>
</evidence>
<evidence type="ECO:0000256" key="5">
    <source>
        <dbReference type="ARBA" id="ARBA00022741"/>
    </source>
</evidence>
<dbReference type="Gene3D" id="3.40.50.300">
    <property type="entry name" value="P-loop containing nucleotide triphosphate hydrolases"/>
    <property type="match status" value="2"/>
</dbReference>
<keyword evidence="10" id="KW-1185">Reference proteome</keyword>
<dbReference type="GO" id="GO:0005524">
    <property type="term" value="F:ATP binding"/>
    <property type="evidence" value="ECO:0007669"/>
    <property type="project" value="UniProtKB-KW"/>
</dbReference>